<gene>
    <name evidence="2" type="ORF">H0E87_005754</name>
</gene>
<evidence type="ECO:0000256" key="1">
    <source>
        <dbReference type="SAM" id="MobiDB-lite"/>
    </source>
</evidence>
<organism evidence="2 3">
    <name type="scientific">Populus deltoides</name>
    <name type="common">Eastern poplar</name>
    <name type="synonym">Eastern cottonwood</name>
    <dbReference type="NCBI Taxonomy" id="3696"/>
    <lineage>
        <taxon>Eukaryota</taxon>
        <taxon>Viridiplantae</taxon>
        <taxon>Streptophyta</taxon>
        <taxon>Embryophyta</taxon>
        <taxon>Tracheophyta</taxon>
        <taxon>Spermatophyta</taxon>
        <taxon>Magnoliopsida</taxon>
        <taxon>eudicotyledons</taxon>
        <taxon>Gunneridae</taxon>
        <taxon>Pentapetalae</taxon>
        <taxon>rosids</taxon>
        <taxon>fabids</taxon>
        <taxon>Malpighiales</taxon>
        <taxon>Salicaceae</taxon>
        <taxon>Saliceae</taxon>
        <taxon>Populus</taxon>
    </lineage>
</organism>
<protein>
    <submittedName>
        <fullName evidence="2">Uncharacterized protein</fullName>
    </submittedName>
</protein>
<sequence length="254" mass="28184">MLDKLLKAHKLSPFARSDLPKPANPTTPEKLEIASSALQIIHAGGRVECYYMAIPAARILEKYPSHALAKPEVFRRPWNSVVRPEKILTPGQKFLLVPHHAVRKLRLKIGKPNKESSSSSSVSHTSQASNDASIDMVSRQNNNDVSSRSFFSESDISTGVSRDSSCSFRSALRKKTGVKKYVRFAGIAVKHKGGHNSTNSEKKDNKVDHDTSLKSSSTTISRSNRRNRRPRNSAAWRPSLTVISESKGDRLNNQ</sequence>
<dbReference type="PANTHER" id="PTHR33052">
    <property type="entry name" value="DUF4228 DOMAIN PROTEIN-RELATED"/>
    <property type="match status" value="1"/>
</dbReference>
<accession>A0A8T2ZKV7</accession>
<evidence type="ECO:0000313" key="2">
    <source>
        <dbReference type="EMBL" id="KAH8517958.1"/>
    </source>
</evidence>
<reference evidence="2" key="1">
    <citation type="journal article" date="2021" name="J. Hered.">
        <title>Genome Assembly of Salicaceae Populus deltoides (Eastern Cottonwood) I-69 Based on Nanopore Sequencing and Hi-C Technologies.</title>
        <authorList>
            <person name="Bai S."/>
            <person name="Wu H."/>
            <person name="Zhang J."/>
            <person name="Pan Z."/>
            <person name="Zhao W."/>
            <person name="Li Z."/>
            <person name="Tong C."/>
        </authorList>
    </citation>
    <scope>NUCLEOTIDE SEQUENCE</scope>
    <source>
        <tissue evidence="2">Leaf</tissue>
    </source>
</reference>
<keyword evidence="3" id="KW-1185">Reference proteome</keyword>
<dbReference type="EMBL" id="JACEGQ020000002">
    <property type="protein sequence ID" value="KAH8517958.1"/>
    <property type="molecule type" value="Genomic_DNA"/>
</dbReference>
<dbReference type="InterPro" id="IPR025322">
    <property type="entry name" value="PADRE_dom"/>
</dbReference>
<name>A0A8T2ZKV7_POPDE</name>
<evidence type="ECO:0000313" key="3">
    <source>
        <dbReference type="Proteomes" id="UP000807159"/>
    </source>
</evidence>
<comment type="caution">
    <text evidence="2">The sequence shown here is derived from an EMBL/GenBank/DDBJ whole genome shotgun (WGS) entry which is preliminary data.</text>
</comment>
<feature type="compositionally biased region" description="Low complexity" evidence="1">
    <location>
        <begin position="116"/>
        <end position="129"/>
    </location>
</feature>
<dbReference type="AlphaFoldDB" id="A0A8T2ZKV7"/>
<feature type="region of interest" description="Disordered" evidence="1">
    <location>
        <begin position="109"/>
        <end position="134"/>
    </location>
</feature>
<feature type="region of interest" description="Disordered" evidence="1">
    <location>
        <begin position="191"/>
        <end position="254"/>
    </location>
</feature>
<dbReference type="Proteomes" id="UP000807159">
    <property type="component" value="Chromosome 2"/>
</dbReference>
<feature type="compositionally biased region" description="Basic and acidic residues" evidence="1">
    <location>
        <begin position="200"/>
        <end position="212"/>
    </location>
</feature>
<dbReference type="Pfam" id="PF14009">
    <property type="entry name" value="PADRE"/>
    <property type="match status" value="1"/>
</dbReference>
<proteinExistence type="predicted"/>